<evidence type="ECO:0008006" key="4">
    <source>
        <dbReference type="Google" id="ProtNLM"/>
    </source>
</evidence>
<name>A0AAQ4EXM4_AMBAM</name>
<reference evidence="2 3" key="1">
    <citation type="journal article" date="2023" name="Arcadia Sci">
        <title>De novo assembly of a long-read Amblyomma americanum tick genome.</title>
        <authorList>
            <person name="Chou S."/>
            <person name="Poskanzer K.E."/>
            <person name="Rollins M."/>
            <person name="Thuy-Boun P.S."/>
        </authorList>
    </citation>
    <scope>NUCLEOTIDE SEQUENCE [LARGE SCALE GENOMIC DNA]</scope>
    <source>
        <strain evidence="2">F_SG_1</strain>
        <tissue evidence="2">Salivary glands</tissue>
    </source>
</reference>
<comment type="caution">
    <text evidence="2">The sequence shown here is derived from an EMBL/GenBank/DDBJ whole genome shotgun (WGS) entry which is preliminary data.</text>
</comment>
<evidence type="ECO:0000313" key="3">
    <source>
        <dbReference type="Proteomes" id="UP001321473"/>
    </source>
</evidence>
<dbReference type="AlphaFoldDB" id="A0AAQ4EXM4"/>
<accession>A0AAQ4EXM4</accession>
<feature type="signal peptide" evidence="1">
    <location>
        <begin position="1"/>
        <end position="18"/>
    </location>
</feature>
<dbReference type="EMBL" id="JARKHS020009765">
    <property type="protein sequence ID" value="KAK8779509.1"/>
    <property type="molecule type" value="Genomic_DNA"/>
</dbReference>
<proteinExistence type="predicted"/>
<protein>
    <recommendedName>
        <fullName evidence="4">Secreted protein</fullName>
    </recommendedName>
</protein>
<gene>
    <name evidence="2" type="ORF">V5799_019150</name>
</gene>
<keyword evidence="3" id="KW-1185">Reference proteome</keyword>
<organism evidence="2 3">
    <name type="scientific">Amblyomma americanum</name>
    <name type="common">Lone star tick</name>
    <dbReference type="NCBI Taxonomy" id="6943"/>
    <lineage>
        <taxon>Eukaryota</taxon>
        <taxon>Metazoa</taxon>
        <taxon>Ecdysozoa</taxon>
        <taxon>Arthropoda</taxon>
        <taxon>Chelicerata</taxon>
        <taxon>Arachnida</taxon>
        <taxon>Acari</taxon>
        <taxon>Parasitiformes</taxon>
        <taxon>Ixodida</taxon>
        <taxon>Ixodoidea</taxon>
        <taxon>Ixodidae</taxon>
        <taxon>Amblyomminae</taxon>
        <taxon>Amblyomma</taxon>
    </lineage>
</organism>
<feature type="chain" id="PRO_5042935782" description="Secreted protein" evidence="1">
    <location>
        <begin position="19"/>
        <end position="85"/>
    </location>
</feature>
<evidence type="ECO:0000256" key="1">
    <source>
        <dbReference type="SAM" id="SignalP"/>
    </source>
</evidence>
<sequence>MVTKALLYTFLDAAGAVAWSSLAPEVRHLSGSYSDSADDALSTFGGGTGCLLRPSAPPLLLRGSQVMTPPTGQLYNLKGASITRL</sequence>
<keyword evidence="1" id="KW-0732">Signal</keyword>
<evidence type="ECO:0000313" key="2">
    <source>
        <dbReference type="EMBL" id="KAK8779509.1"/>
    </source>
</evidence>
<dbReference type="Proteomes" id="UP001321473">
    <property type="component" value="Unassembled WGS sequence"/>
</dbReference>